<dbReference type="AlphaFoldDB" id="A0AA90PKI3"/>
<dbReference type="RefSeq" id="WP_305517095.1">
    <property type="nucleotide sequence ID" value="NZ_JAUPEV010000006.1"/>
</dbReference>
<dbReference type="Proteomes" id="UP001177258">
    <property type="component" value="Unassembled WGS sequence"/>
</dbReference>
<dbReference type="Proteomes" id="UP001240777">
    <property type="component" value="Unassembled WGS sequence"/>
</dbReference>
<evidence type="ECO:0000313" key="2">
    <source>
        <dbReference type="EMBL" id="MDP2539175.1"/>
    </source>
</evidence>
<dbReference type="EMBL" id="JAUYZK010000006">
    <property type="protein sequence ID" value="MDP2539175.1"/>
    <property type="molecule type" value="Genomic_DNA"/>
</dbReference>
<sequence>MKKIIFFILLILIVLLIFGYVVAFTQIGNNLLKPFLQSKINQYSPISLELKDFSLRPTYIKISAIHNHSMDVKLKAHFSLWNQNFQGNLLANGKIFFESEIKNFNIKSNFKGNIRNFIINASSNIANSNSHIQAKIESFRLEELKAKIIGLKIDDLLSFLEKSPYVGGNIDINADLKGNWHTAMSGKINGQIQKGTINSELAKKNLHINIPKDTFSLDLNADFENQTIKNNLKFTSNFGNISTDGEIQIPTFEINNHYNISLVDIAPLGLILSQNIRGGFKSTGILKGNEKNLLIQGYTDIANSDSKYSFNLSKFIPQKFQFDVKKISVDKMLWMFYKPQYIRGVATFMGNMSNSRSLSISGRVKANTNPSIIKKYTQVNIPDVFFTVQTGAMITDGIGNFDFNVESALGYFRLKNGDIDFNNAYANGNYDLLVRDLSKLKGLIGRDLNGKIEADGIIKYDKGISAKFQTTSLDGKINGRINPKNLYANFDGVNIDKLFDMLKIPAILNGDIQGDLNYDITSEKGKISTSIKDAKITHPQITNIFRKYRGIDTDVQVFEGANFFSNIDKGNLDAKLTMQSTDINLDSQYLKIDIIKNKISSKFKISSHQDYIYMFIDGNLNEPIIQLDPSELIKKATMKNIQKNADKAIKKILRPDNQEKVKKFLDDVRKNF</sequence>
<proteinExistence type="predicted"/>
<dbReference type="EMBL" id="JAUPEV010000006">
    <property type="protein sequence ID" value="MDO7253251.1"/>
    <property type="molecule type" value="Genomic_DNA"/>
</dbReference>
<organism evidence="2 3">
    <name type="scientific">Helicobacter cappadocius</name>
    <dbReference type="NCBI Taxonomy" id="3063998"/>
    <lineage>
        <taxon>Bacteria</taxon>
        <taxon>Pseudomonadati</taxon>
        <taxon>Campylobacterota</taxon>
        <taxon>Epsilonproteobacteria</taxon>
        <taxon>Campylobacterales</taxon>
        <taxon>Helicobacteraceae</taxon>
        <taxon>Helicobacter</taxon>
    </lineage>
</organism>
<keyword evidence="4" id="KW-1185">Reference proteome</keyword>
<evidence type="ECO:0000313" key="3">
    <source>
        <dbReference type="Proteomes" id="UP001177258"/>
    </source>
</evidence>
<reference evidence="1 3" key="3">
    <citation type="journal article" date="2024" name="Syst. Appl. Microbiol.">
        <title>Helicobacter cappadocius sp. nov., from lizards: The first psychrotrophic Helicobacter species.</title>
        <authorList>
            <person name="Aydin F."/>
            <person name="Tarhane S."/>
            <person name="Karakaya E."/>
            <person name="Abay S."/>
            <person name="Kayman T."/>
            <person name="Guran O."/>
            <person name="Bozkurt E."/>
            <person name="Uzum N."/>
            <person name="Avci A."/>
            <person name="Olgun K."/>
            <person name="Jablonski D."/>
            <person name="Guran C."/>
            <person name="Burcin Saticioglu I."/>
        </authorList>
    </citation>
    <scope>NUCLEOTIDE SEQUENCE [LARGE SCALE GENOMIC DNA]</scope>
    <source>
        <strain evidence="1">Faydin-H75</strain>
        <strain evidence="3">faydin-H76</strain>
    </source>
</reference>
<gene>
    <name evidence="1" type="ORF">Q5I04_04925</name>
    <name evidence="2" type="ORF">Q5I06_05240</name>
</gene>
<accession>A0AA90PKI3</accession>
<comment type="caution">
    <text evidence="2">The sequence shown here is derived from an EMBL/GenBank/DDBJ whole genome shotgun (WGS) entry which is preliminary data.</text>
</comment>
<name>A0AA90PKI3_9HELI</name>
<evidence type="ECO:0000313" key="4">
    <source>
        <dbReference type="Proteomes" id="UP001240777"/>
    </source>
</evidence>
<evidence type="ECO:0000313" key="1">
    <source>
        <dbReference type="EMBL" id="MDO7253251.1"/>
    </source>
</evidence>
<protein>
    <submittedName>
        <fullName evidence="2">Uncharacterized protein</fullName>
    </submittedName>
</protein>
<reference evidence="1" key="2">
    <citation type="submission" date="2023-07" db="EMBL/GenBank/DDBJ databases">
        <authorList>
            <person name="Aydin F."/>
            <person name="Tarhane S."/>
            <person name="Saticioglu I.B."/>
            <person name="Karakaya E."/>
            <person name="Abay S."/>
            <person name="Guran O."/>
            <person name="Bozkurt E."/>
            <person name="Uzum N."/>
            <person name="Olgun K."/>
            <person name="Jablonski D."/>
        </authorList>
    </citation>
    <scope>NUCLEOTIDE SEQUENCE</scope>
    <source>
        <strain evidence="1">Faydin-H75</strain>
    </source>
</reference>
<reference evidence="2 4" key="1">
    <citation type="submission" date="2023-07" db="EMBL/GenBank/DDBJ databases">
        <title>Unpublished Manusciprt.</title>
        <authorList>
            <person name="Aydin F."/>
            <person name="Tarhane S."/>
            <person name="Saticioglu I.B."/>
            <person name="Karakaya E."/>
            <person name="Abay S."/>
            <person name="Guran O."/>
            <person name="Bozkurt E."/>
            <person name="Uzum N."/>
            <person name="Olgun K."/>
            <person name="Jablonski D."/>
        </authorList>
    </citation>
    <scope>NUCLEOTIDE SEQUENCE</scope>
    <source>
        <strain evidence="4">faydin-H75</strain>
        <strain evidence="2">Faydin-H76</strain>
    </source>
</reference>